<evidence type="ECO:0000256" key="2">
    <source>
        <dbReference type="ARBA" id="ARBA00023604"/>
    </source>
</evidence>
<dbReference type="PANTHER" id="PTHR34598">
    <property type="entry name" value="BLL6449 PROTEIN"/>
    <property type="match status" value="1"/>
</dbReference>
<gene>
    <name evidence="4" type="ORF">EI97DRAFT_458006</name>
</gene>
<evidence type="ECO:0000256" key="1">
    <source>
        <dbReference type="ARBA" id="ARBA00023002"/>
    </source>
</evidence>
<proteinExistence type="inferred from homology"/>
<reference evidence="4" key="1">
    <citation type="journal article" date="2020" name="Stud. Mycol.">
        <title>101 Dothideomycetes genomes: a test case for predicting lifestyles and emergence of pathogens.</title>
        <authorList>
            <person name="Haridas S."/>
            <person name="Albert R."/>
            <person name="Binder M."/>
            <person name="Bloem J."/>
            <person name="Labutti K."/>
            <person name="Salamov A."/>
            <person name="Andreopoulos B."/>
            <person name="Baker S."/>
            <person name="Barry K."/>
            <person name="Bills G."/>
            <person name="Bluhm B."/>
            <person name="Cannon C."/>
            <person name="Castanera R."/>
            <person name="Culley D."/>
            <person name="Daum C."/>
            <person name="Ezra D."/>
            <person name="Gonzalez J."/>
            <person name="Henrissat B."/>
            <person name="Kuo A."/>
            <person name="Liang C."/>
            <person name="Lipzen A."/>
            <person name="Lutzoni F."/>
            <person name="Magnuson J."/>
            <person name="Mondo S."/>
            <person name="Nolan M."/>
            <person name="Ohm R."/>
            <person name="Pangilinan J."/>
            <person name="Park H.-J."/>
            <person name="Ramirez L."/>
            <person name="Alfaro M."/>
            <person name="Sun H."/>
            <person name="Tritt A."/>
            <person name="Yoshinaga Y."/>
            <person name="Zwiers L.-H."/>
            <person name="Turgeon B."/>
            <person name="Goodwin S."/>
            <person name="Spatafora J."/>
            <person name="Crous P."/>
            <person name="Grigoriev I."/>
        </authorList>
    </citation>
    <scope>NUCLEOTIDE SEQUENCE</scope>
    <source>
        <strain evidence="4">CBS 379.55</strain>
    </source>
</reference>
<dbReference type="AlphaFoldDB" id="A0A6A6JJL0"/>
<sequence length="317" mass="36266">MTAATTTMLFMEPWPPEPSPNNDSIIPSSSNSASDKTNASSQKAYERPYLRGQPTPAFPETTNFTNTAHTVTVHPARAQRDTFTLDKHGFAFPSFPSDSLSQDVLASIRNGEKEVVEERYYPIVEAFVKKETGATRVVIFDHTYRKRDPEVDMEKKENAYKRGQPATVVHCDQSPWGAERRVHRHLGTEAERLLKGRCQIVNVWRPLNGPIYDWPLAVMDYQTLSPSHIHPTNLYSKDEELMGQTVGINHSPEQRWYYLEEQTPDEAILVKIWDNKQDVAKLCAHCSFQHPDFRKAEAPRESIEVRCLVFYEGDVED</sequence>
<comment type="similarity">
    <text evidence="2">Belongs to the asaB hydroxylase/desaturase family.</text>
</comment>
<feature type="compositionally biased region" description="Low complexity" evidence="3">
    <location>
        <begin position="20"/>
        <end position="35"/>
    </location>
</feature>
<evidence type="ECO:0000313" key="4">
    <source>
        <dbReference type="EMBL" id="KAF2276652.1"/>
    </source>
</evidence>
<dbReference type="EMBL" id="ML986492">
    <property type="protein sequence ID" value="KAF2276652.1"/>
    <property type="molecule type" value="Genomic_DNA"/>
</dbReference>
<keyword evidence="1" id="KW-0560">Oxidoreductase</keyword>
<name>A0A6A6JJL0_WESOR</name>
<dbReference type="InterPro" id="IPR044053">
    <property type="entry name" value="AsaB-like"/>
</dbReference>
<evidence type="ECO:0000313" key="5">
    <source>
        <dbReference type="Proteomes" id="UP000800097"/>
    </source>
</evidence>
<keyword evidence="5" id="KW-1185">Reference proteome</keyword>
<dbReference type="PANTHER" id="PTHR34598:SF3">
    <property type="entry name" value="OXIDOREDUCTASE AN1597"/>
    <property type="match status" value="1"/>
</dbReference>
<dbReference type="NCBIfam" id="NF041278">
    <property type="entry name" value="CmcJ_NvfI_EfuI"/>
    <property type="match status" value="1"/>
</dbReference>
<dbReference type="OrthoDB" id="412788at2759"/>
<dbReference type="GeneID" id="54554046"/>
<dbReference type="Proteomes" id="UP000800097">
    <property type="component" value="Unassembled WGS sequence"/>
</dbReference>
<evidence type="ECO:0008006" key="6">
    <source>
        <dbReference type="Google" id="ProtNLM"/>
    </source>
</evidence>
<dbReference type="RefSeq" id="XP_033654191.1">
    <property type="nucleotide sequence ID" value="XM_033800871.1"/>
</dbReference>
<evidence type="ECO:0000256" key="3">
    <source>
        <dbReference type="SAM" id="MobiDB-lite"/>
    </source>
</evidence>
<protein>
    <recommendedName>
        <fullName evidence="6">Methyltransferase</fullName>
    </recommendedName>
</protein>
<dbReference type="GO" id="GO:0016491">
    <property type="term" value="F:oxidoreductase activity"/>
    <property type="evidence" value="ECO:0007669"/>
    <property type="project" value="UniProtKB-KW"/>
</dbReference>
<accession>A0A6A6JJL0</accession>
<organism evidence="4 5">
    <name type="scientific">Westerdykella ornata</name>
    <dbReference type="NCBI Taxonomy" id="318751"/>
    <lineage>
        <taxon>Eukaryota</taxon>
        <taxon>Fungi</taxon>
        <taxon>Dikarya</taxon>
        <taxon>Ascomycota</taxon>
        <taxon>Pezizomycotina</taxon>
        <taxon>Dothideomycetes</taxon>
        <taxon>Pleosporomycetidae</taxon>
        <taxon>Pleosporales</taxon>
        <taxon>Sporormiaceae</taxon>
        <taxon>Westerdykella</taxon>
    </lineage>
</organism>
<feature type="region of interest" description="Disordered" evidence="3">
    <location>
        <begin position="1"/>
        <end position="63"/>
    </location>
</feature>